<evidence type="ECO:0000313" key="2">
    <source>
        <dbReference type="Proteomes" id="UP001526426"/>
    </source>
</evidence>
<comment type="caution">
    <text evidence="1">The sequence shown here is derived from an EMBL/GenBank/DDBJ whole genome shotgun (WGS) entry which is preliminary data.</text>
</comment>
<dbReference type="Gene3D" id="1.10.490.10">
    <property type="entry name" value="Globins"/>
    <property type="match status" value="1"/>
</dbReference>
<sequence>MKLVQFGLESCAACLGTAWTPDVQEAWTEAYATIQSLMLQGAESINNGSI</sequence>
<keyword evidence="2" id="KW-1185">Reference proteome</keyword>
<organism evidence="1 2">
    <name type="scientific">Spirulina subsalsa FACHB-351</name>
    <dbReference type="NCBI Taxonomy" id="234711"/>
    <lineage>
        <taxon>Bacteria</taxon>
        <taxon>Bacillati</taxon>
        <taxon>Cyanobacteriota</taxon>
        <taxon>Cyanophyceae</taxon>
        <taxon>Spirulinales</taxon>
        <taxon>Spirulinaceae</taxon>
        <taxon>Spirulina</taxon>
    </lineage>
</organism>
<accession>A0ABT3L9J5</accession>
<dbReference type="Proteomes" id="UP001526426">
    <property type="component" value="Unassembled WGS sequence"/>
</dbReference>
<evidence type="ECO:0000313" key="1">
    <source>
        <dbReference type="EMBL" id="MCW6038183.1"/>
    </source>
</evidence>
<gene>
    <name evidence="1" type="ORF">K4A83_18175</name>
</gene>
<dbReference type="EMBL" id="JAIHOM010000115">
    <property type="protein sequence ID" value="MCW6038183.1"/>
    <property type="molecule type" value="Genomic_DNA"/>
</dbReference>
<name>A0ABT3L9J5_9CYAN</name>
<dbReference type="SUPFAM" id="SSF46458">
    <property type="entry name" value="Globin-like"/>
    <property type="match status" value="1"/>
</dbReference>
<dbReference type="RefSeq" id="WP_265266084.1">
    <property type="nucleotide sequence ID" value="NZ_JAIHOM010000115.1"/>
</dbReference>
<dbReference type="InterPro" id="IPR009050">
    <property type="entry name" value="Globin-like_sf"/>
</dbReference>
<proteinExistence type="predicted"/>
<protein>
    <submittedName>
        <fullName evidence="1">Uncharacterized protein</fullName>
    </submittedName>
</protein>
<reference evidence="1 2" key="1">
    <citation type="submission" date="2021-08" db="EMBL/GenBank/DDBJ databases">
        <title>Draft genome sequence of Spirulina subsalsa with high tolerance to salinity and hype-accumulation of phycocyanin.</title>
        <authorList>
            <person name="Pei H."/>
            <person name="Jiang L."/>
        </authorList>
    </citation>
    <scope>NUCLEOTIDE SEQUENCE [LARGE SCALE GENOMIC DNA]</scope>
    <source>
        <strain evidence="1 2">FACHB-351</strain>
    </source>
</reference>
<dbReference type="InterPro" id="IPR012292">
    <property type="entry name" value="Globin/Proto"/>
</dbReference>